<evidence type="ECO:0000259" key="3">
    <source>
        <dbReference type="PROSITE" id="PS50048"/>
    </source>
</evidence>
<organism evidence="4 5">
    <name type="scientific">Claviceps pusilla</name>
    <dbReference type="NCBI Taxonomy" id="123648"/>
    <lineage>
        <taxon>Eukaryota</taxon>
        <taxon>Fungi</taxon>
        <taxon>Dikarya</taxon>
        <taxon>Ascomycota</taxon>
        <taxon>Pezizomycotina</taxon>
        <taxon>Sordariomycetes</taxon>
        <taxon>Hypocreomycetidae</taxon>
        <taxon>Hypocreales</taxon>
        <taxon>Clavicipitaceae</taxon>
        <taxon>Claviceps</taxon>
    </lineage>
</organism>
<dbReference type="EMBL" id="SRPW01001499">
    <property type="protein sequence ID" value="KAG6000755.1"/>
    <property type="molecule type" value="Genomic_DNA"/>
</dbReference>
<keyword evidence="1" id="KW-0539">Nucleus</keyword>
<dbReference type="CDD" id="cd00067">
    <property type="entry name" value="GAL4"/>
    <property type="match status" value="1"/>
</dbReference>
<dbReference type="OrthoDB" id="5595695at2759"/>
<reference evidence="4" key="1">
    <citation type="journal article" date="2020" name="bioRxiv">
        <title>Whole genome comparisons of ergot fungi reveals the divergence and evolution of species within the genus Claviceps are the result of varying mechanisms driving genome evolution and host range expansion.</title>
        <authorList>
            <person name="Wyka S.A."/>
            <person name="Mondo S.J."/>
            <person name="Liu M."/>
            <person name="Dettman J."/>
            <person name="Nalam V."/>
            <person name="Broders K.D."/>
        </authorList>
    </citation>
    <scope>NUCLEOTIDE SEQUENCE</scope>
    <source>
        <strain evidence="4">CCC 602</strain>
    </source>
</reference>
<dbReference type="GO" id="GO:0000981">
    <property type="term" value="F:DNA-binding transcription factor activity, RNA polymerase II-specific"/>
    <property type="evidence" value="ECO:0007669"/>
    <property type="project" value="InterPro"/>
</dbReference>
<dbReference type="Pfam" id="PF00172">
    <property type="entry name" value="Zn_clus"/>
    <property type="match status" value="1"/>
</dbReference>
<evidence type="ECO:0000256" key="1">
    <source>
        <dbReference type="ARBA" id="ARBA00023242"/>
    </source>
</evidence>
<dbReference type="PANTHER" id="PTHR47256">
    <property type="entry name" value="ZN(II)2CYS6 TRANSCRIPTION FACTOR (EUROFUNG)-RELATED"/>
    <property type="match status" value="1"/>
</dbReference>
<evidence type="ECO:0000313" key="5">
    <source>
        <dbReference type="Proteomes" id="UP000748025"/>
    </source>
</evidence>
<dbReference type="GO" id="GO:0008270">
    <property type="term" value="F:zinc ion binding"/>
    <property type="evidence" value="ECO:0007669"/>
    <property type="project" value="InterPro"/>
</dbReference>
<feature type="compositionally biased region" description="Pro residues" evidence="2">
    <location>
        <begin position="14"/>
        <end position="29"/>
    </location>
</feature>
<dbReference type="AlphaFoldDB" id="A0A9P7N869"/>
<dbReference type="SMART" id="SM00066">
    <property type="entry name" value="GAL4"/>
    <property type="match status" value="1"/>
</dbReference>
<comment type="caution">
    <text evidence="4">The sequence shown here is derived from an EMBL/GenBank/DDBJ whole genome shotgun (WGS) entry which is preliminary data.</text>
</comment>
<dbReference type="Proteomes" id="UP000748025">
    <property type="component" value="Unassembled WGS sequence"/>
</dbReference>
<dbReference type="PROSITE" id="PS00463">
    <property type="entry name" value="ZN2_CY6_FUNGAL_1"/>
    <property type="match status" value="1"/>
</dbReference>
<name>A0A9P7N869_9HYPO</name>
<protein>
    <recommendedName>
        <fullName evidence="3">Zn(2)-C6 fungal-type domain-containing protein</fullName>
    </recommendedName>
</protein>
<dbReference type="PROSITE" id="PS50048">
    <property type="entry name" value="ZN2_CY6_FUNGAL_2"/>
    <property type="match status" value="1"/>
</dbReference>
<feature type="domain" description="Zn(2)-C6 fungal-type" evidence="3">
    <location>
        <begin position="41"/>
        <end position="71"/>
    </location>
</feature>
<feature type="region of interest" description="Disordered" evidence="2">
    <location>
        <begin position="1"/>
        <end position="36"/>
    </location>
</feature>
<dbReference type="SUPFAM" id="SSF57701">
    <property type="entry name" value="Zn2/Cys6 DNA-binding domain"/>
    <property type="match status" value="1"/>
</dbReference>
<evidence type="ECO:0000313" key="4">
    <source>
        <dbReference type="EMBL" id="KAG6000755.1"/>
    </source>
</evidence>
<dbReference type="Gene3D" id="4.10.240.10">
    <property type="entry name" value="Zn(2)-C6 fungal-type DNA-binding domain"/>
    <property type="match status" value="1"/>
</dbReference>
<dbReference type="InterPro" id="IPR036864">
    <property type="entry name" value="Zn2-C6_fun-type_DNA-bd_sf"/>
</dbReference>
<keyword evidence="5" id="KW-1185">Reference proteome</keyword>
<evidence type="ECO:0000256" key="2">
    <source>
        <dbReference type="SAM" id="MobiDB-lite"/>
    </source>
</evidence>
<dbReference type="PANTHER" id="PTHR47256:SF1">
    <property type="entry name" value="ZN(II)2CYS6 TRANSCRIPTION FACTOR (EUROFUNG)"/>
    <property type="match status" value="1"/>
</dbReference>
<accession>A0A9P7N869</accession>
<gene>
    <name evidence="4" type="ORF">E4U43_001513</name>
</gene>
<sequence>MPAEARRQLLPRPAFIPPPGPEQQPPAPSPRAGKRKSVANACERCRKRKIKCNGQLPRCAPCLTASAECKYMSRGSALNRRHVALQESYGHLKSAIELLCTGTEMDAVNSLRMLRTGQSRENLLSLLYHHPDPKRWPSLLPELPWALINAILAYALASFSSADDGQTVLKSRDFAQEANRLLNLQPQAKTVAFFQATAIMSVHEHAFGDHNMKVLSEPLIDMQSVNMEHILPTDAQRRAKVREALLFIQSGLYELNV</sequence>
<dbReference type="InterPro" id="IPR001138">
    <property type="entry name" value="Zn2Cys6_DnaBD"/>
</dbReference>
<dbReference type="InterPro" id="IPR053187">
    <property type="entry name" value="Notoamide_regulator"/>
</dbReference>
<proteinExistence type="predicted"/>